<dbReference type="PANTHER" id="PTHR12935">
    <property type="entry name" value="GAMMA-GLUTAMYLCYCLOTRANSFERASE"/>
    <property type="match status" value="1"/>
</dbReference>
<dbReference type="EC" id="4.3.2.9" evidence="1"/>
<feature type="active site" description="Proton acceptor" evidence="3">
    <location>
        <position position="131"/>
    </location>
</feature>
<keyword evidence="6" id="KW-1133">Transmembrane helix</keyword>
<accession>A0A4Y7PSP2</accession>
<keyword evidence="6" id="KW-0812">Transmembrane</keyword>
<dbReference type="InterPro" id="IPR017939">
    <property type="entry name" value="G-Glutamylcylcotransferase"/>
</dbReference>
<keyword evidence="6" id="KW-0472">Membrane</keyword>
<evidence type="ECO:0000313" key="7">
    <source>
        <dbReference type="EMBL" id="TDL18195.1"/>
    </source>
</evidence>
<keyword evidence="8" id="KW-1185">Reference proteome</keyword>
<evidence type="ECO:0000256" key="1">
    <source>
        <dbReference type="ARBA" id="ARBA00012346"/>
    </source>
</evidence>
<feature type="compositionally biased region" description="Low complexity" evidence="5">
    <location>
        <begin position="16"/>
        <end position="26"/>
    </location>
</feature>
<dbReference type="STRING" id="50990.A0A4Y7PSP2"/>
<evidence type="ECO:0000256" key="6">
    <source>
        <dbReference type="SAM" id="Phobius"/>
    </source>
</evidence>
<evidence type="ECO:0000256" key="5">
    <source>
        <dbReference type="SAM" id="MobiDB-lite"/>
    </source>
</evidence>
<feature type="region of interest" description="Disordered" evidence="5">
    <location>
        <begin position="152"/>
        <end position="186"/>
    </location>
</feature>
<evidence type="ECO:0000313" key="8">
    <source>
        <dbReference type="Proteomes" id="UP000294933"/>
    </source>
</evidence>
<dbReference type="OrthoDB" id="2017317at2759"/>
<dbReference type="AlphaFoldDB" id="A0A4Y7PSP2"/>
<feature type="binding site" evidence="4">
    <location>
        <position position="216"/>
    </location>
    <ligand>
        <name>substrate</name>
    </ligand>
</feature>
<evidence type="ECO:0000256" key="3">
    <source>
        <dbReference type="PIRSR" id="PIRSR617939-1"/>
    </source>
</evidence>
<dbReference type="VEuPathDB" id="FungiDB:BD410DRAFT_806733"/>
<evidence type="ECO:0000256" key="4">
    <source>
        <dbReference type="PIRSR" id="PIRSR617939-2"/>
    </source>
</evidence>
<keyword evidence="2" id="KW-0456">Lyase</keyword>
<feature type="binding site" evidence="4">
    <location>
        <begin position="32"/>
        <end position="37"/>
    </location>
    <ligand>
        <name>substrate</name>
    </ligand>
</feature>
<evidence type="ECO:0000256" key="2">
    <source>
        <dbReference type="ARBA" id="ARBA00023239"/>
    </source>
</evidence>
<dbReference type="Proteomes" id="UP000294933">
    <property type="component" value="Unassembled WGS sequence"/>
</dbReference>
<protein>
    <recommendedName>
        <fullName evidence="1">gamma-glutamylcyclotransferase</fullName>
        <ecNumber evidence="1">4.3.2.9</ecNumber>
    </recommendedName>
</protein>
<gene>
    <name evidence="7" type="ORF">BD410DRAFT_806733</name>
</gene>
<dbReference type="PANTHER" id="PTHR12935:SF0">
    <property type="entry name" value="GAMMA-GLUTAMYLCYCLOTRANSFERASE"/>
    <property type="match status" value="1"/>
</dbReference>
<sequence>MSSSTLKVPQPRRILTTSPTSFSSHRSSPLWYLAYGSNLSSNTFKGRRGIKPIDQRNVLVRGLELTFDLQGLPYLEPRFANCRFADVGQYDGSKENGGGDGVEDPWTGKGALIGVAYLITPEDFAKVLATEGGGSSYKMVAVTARVLPSYSYSDSDPHSGLTPNLPDSGSGVTQNAHEGNVESKAEDGEVETIQAFTLLAPSERTRATPGRPSARYLKIILDGAREHALPPSYITYITTLKPYTAHSIRQKIGRVLFLVTWAPTIFPIFMLSALLGRLLAMWKHRGGGGGGGGGGEGEAPRWLQASRRILWDVMWWTYDHGWRRVFGDGEGEDGV</sequence>
<dbReference type="Gene3D" id="3.10.490.10">
    <property type="entry name" value="Gamma-glutamyl cyclotransferase-like"/>
    <property type="match status" value="1"/>
</dbReference>
<name>A0A4Y7PSP2_9AGAM</name>
<organism evidence="7 8">
    <name type="scientific">Rickenella mellea</name>
    <dbReference type="NCBI Taxonomy" id="50990"/>
    <lineage>
        <taxon>Eukaryota</taxon>
        <taxon>Fungi</taxon>
        <taxon>Dikarya</taxon>
        <taxon>Basidiomycota</taxon>
        <taxon>Agaricomycotina</taxon>
        <taxon>Agaricomycetes</taxon>
        <taxon>Hymenochaetales</taxon>
        <taxon>Rickenellaceae</taxon>
        <taxon>Rickenella</taxon>
    </lineage>
</organism>
<dbReference type="EMBL" id="ML170211">
    <property type="protein sequence ID" value="TDL18195.1"/>
    <property type="molecule type" value="Genomic_DNA"/>
</dbReference>
<dbReference type="GO" id="GO:0003839">
    <property type="term" value="F:gamma-glutamylcyclotransferase activity"/>
    <property type="evidence" value="ECO:0007669"/>
    <property type="project" value="UniProtKB-EC"/>
</dbReference>
<feature type="compositionally biased region" description="Polar residues" evidence="5">
    <location>
        <begin position="161"/>
        <end position="177"/>
    </location>
</feature>
<reference evidence="7 8" key="1">
    <citation type="submission" date="2018-06" db="EMBL/GenBank/DDBJ databases">
        <title>A transcriptomic atlas of mushroom development highlights an independent origin of complex multicellularity.</title>
        <authorList>
            <consortium name="DOE Joint Genome Institute"/>
            <person name="Krizsan K."/>
            <person name="Almasi E."/>
            <person name="Merenyi Z."/>
            <person name="Sahu N."/>
            <person name="Viragh M."/>
            <person name="Koszo T."/>
            <person name="Mondo S."/>
            <person name="Kiss B."/>
            <person name="Balint B."/>
            <person name="Kues U."/>
            <person name="Barry K."/>
            <person name="Hegedus J.C."/>
            <person name="Henrissat B."/>
            <person name="Johnson J."/>
            <person name="Lipzen A."/>
            <person name="Ohm R."/>
            <person name="Nagy I."/>
            <person name="Pangilinan J."/>
            <person name="Yan J."/>
            <person name="Xiong Y."/>
            <person name="Grigoriev I.V."/>
            <person name="Hibbett D.S."/>
            <person name="Nagy L.G."/>
        </authorList>
    </citation>
    <scope>NUCLEOTIDE SEQUENCE [LARGE SCALE GENOMIC DNA]</scope>
    <source>
        <strain evidence="7 8">SZMC22713</strain>
    </source>
</reference>
<feature type="region of interest" description="Disordered" evidence="5">
    <location>
        <begin position="1"/>
        <end position="26"/>
    </location>
</feature>
<proteinExistence type="predicted"/>
<feature type="transmembrane region" description="Helical" evidence="6">
    <location>
        <begin position="255"/>
        <end position="275"/>
    </location>
</feature>